<evidence type="ECO:0000259" key="15">
    <source>
        <dbReference type="PROSITE" id="PS51007"/>
    </source>
</evidence>
<feature type="binding site" description="covalent" evidence="13">
    <location>
        <position position="342"/>
    </location>
    <ligand>
        <name>heme c</name>
        <dbReference type="ChEBI" id="CHEBI:61717"/>
    </ligand>
</feature>
<feature type="domain" description="Cytochrome c" evidence="15">
    <location>
        <begin position="329"/>
        <end position="482"/>
    </location>
</feature>
<evidence type="ECO:0000256" key="7">
    <source>
        <dbReference type="ARBA" id="ARBA00022692"/>
    </source>
</evidence>
<comment type="subcellular location">
    <subcellularLocation>
        <location evidence="1">Membrane</location>
    </subcellularLocation>
</comment>
<dbReference type="GO" id="GO:0016020">
    <property type="term" value="C:membrane"/>
    <property type="evidence" value="ECO:0007669"/>
    <property type="project" value="UniProtKB-SubCell"/>
</dbReference>
<keyword evidence="6" id="KW-0679">Respiratory chain</keyword>
<dbReference type="Gene3D" id="1.20.5.100">
    <property type="entry name" value="Cytochrome c1, transmembrane anchor, C-terminal"/>
    <property type="match status" value="1"/>
</dbReference>
<keyword evidence="8 13" id="KW-0479">Metal-binding</keyword>
<protein>
    <recommendedName>
        <fullName evidence="3">Cytochrome c1</fullName>
    </recommendedName>
</protein>
<evidence type="ECO:0000256" key="8">
    <source>
        <dbReference type="ARBA" id="ARBA00022723"/>
    </source>
</evidence>
<dbReference type="InterPro" id="IPR002326">
    <property type="entry name" value="Cyt_c1"/>
</dbReference>
<dbReference type="InterPro" id="IPR009056">
    <property type="entry name" value="Cyt_c-like_dom"/>
</dbReference>
<keyword evidence="4" id="KW-0813">Transport</keyword>
<evidence type="ECO:0000256" key="14">
    <source>
        <dbReference type="SAM" id="Phobius"/>
    </source>
</evidence>
<evidence type="ECO:0000256" key="5">
    <source>
        <dbReference type="ARBA" id="ARBA00022617"/>
    </source>
</evidence>
<dbReference type="GO" id="GO:0009055">
    <property type="term" value="F:electron transfer activity"/>
    <property type="evidence" value="ECO:0007669"/>
    <property type="project" value="InterPro"/>
</dbReference>
<comment type="cofactor">
    <cofactor evidence="13">
        <name>heme c</name>
        <dbReference type="ChEBI" id="CHEBI:61717"/>
    </cofactor>
    <text evidence="13">Binds 1 heme c group covalently per subunit.</text>
</comment>
<feature type="transmembrane region" description="Helical" evidence="14">
    <location>
        <begin position="510"/>
        <end position="528"/>
    </location>
</feature>
<feature type="binding site" description="covalent" evidence="13">
    <location>
        <position position="345"/>
    </location>
    <ligand>
        <name>heme c</name>
        <dbReference type="ChEBI" id="CHEBI:61717"/>
    </ligand>
</feature>
<keyword evidence="12 14" id="KW-0472">Membrane</keyword>
<gene>
    <name evidence="16" type="ORF">orf6592</name>
</gene>
<dbReference type="GO" id="GO:0020037">
    <property type="term" value="F:heme binding"/>
    <property type="evidence" value="ECO:0007669"/>
    <property type="project" value="InterPro"/>
</dbReference>
<evidence type="ECO:0000256" key="12">
    <source>
        <dbReference type="ARBA" id="ARBA00023136"/>
    </source>
</evidence>
<dbReference type="PANTHER" id="PTHR10266">
    <property type="entry name" value="CYTOCHROME C1"/>
    <property type="match status" value="1"/>
</dbReference>
<keyword evidence="7 14" id="KW-0812">Transmembrane</keyword>
<evidence type="ECO:0000256" key="2">
    <source>
        <dbReference type="ARBA" id="ARBA00006488"/>
    </source>
</evidence>
<keyword evidence="10 14" id="KW-1133">Transmembrane helix</keyword>
<keyword evidence="11 13" id="KW-0408">Iron</keyword>
<comment type="similarity">
    <text evidence="2">Belongs to the cytochrome c family.</text>
</comment>
<evidence type="ECO:0000256" key="4">
    <source>
        <dbReference type="ARBA" id="ARBA00022448"/>
    </source>
</evidence>
<evidence type="ECO:0000256" key="9">
    <source>
        <dbReference type="ARBA" id="ARBA00022982"/>
    </source>
</evidence>
<organism evidence="16">
    <name type="scientific">Magnetospirillum gryphiswaldense</name>
    <dbReference type="NCBI Taxonomy" id="55518"/>
    <lineage>
        <taxon>Bacteria</taxon>
        <taxon>Pseudomonadati</taxon>
        <taxon>Pseudomonadota</taxon>
        <taxon>Alphaproteobacteria</taxon>
        <taxon>Rhodospirillales</taxon>
        <taxon>Rhodospirillaceae</taxon>
        <taxon>Magnetospirillum</taxon>
    </lineage>
</organism>
<evidence type="ECO:0000256" key="13">
    <source>
        <dbReference type="PIRSR" id="PIRSR602326-1"/>
    </source>
</evidence>
<feature type="binding site" description="covalent" evidence="13">
    <location>
        <position position="346"/>
    </location>
    <ligand>
        <name>heme c</name>
        <dbReference type="ChEBI" id="CHEBI:61717"/>
    </ligand>
</feature>
<name>Q6N0B8_9PROT</name>
<evidence type="ECO:0000256" key="1">
    <source>
        <dbReference type="ARBA" id="ARBA00004370"/>
    </source>
</evidence>
<dbReference type="Gene3D" id="1.10.760.10">
    <property type="entry name" value="Cytochrome c-like domain"/>
    <property type="match status" value="1"/>
</dbReference>
<evidence type="ECO:0000313" key="16">
    <source>
        <dbReference type="EMBL" id="CAE45332.1"/>
    </source>
</evidence>
<dbReference type="InterPro" id="IPR036909">
    <property type="entry name" value="Cyt_c-like_dom_sf"/>
</dbReference>
<dbReference type="AlphaFoldDB" id="Q6N0B8"/>
<evidence type="ECO:0000256" key="11">
    <source>
        <dbReference type="ARBA" id="ARBA00023004"/>
    </source>
</evidence>
<keyword evidence="5 13" id="KW-0349">Heme</keyword>
<dbReference type="SUPFAM" id="SSF46626">
    <property type="entry name" value="Cytochrome c"/>
    <property type="match status" value="1"/>
</dbReference>
<proteinExistence type="inferred from homology"/>
<dbReference type="GO" id="GO:0046872">
    <property type="term" value="F:metal ion binding"/>
    <property type="evidence" value="ECO:0007669"/>
    <property type="project" value="UniProtKB-KW"/>
</dbReference>
<feature type="binding site" description="covalent" evidence="13">
    <location>
        <position position="466"/>
    </location>
    <ligand>
        <name>heme c</name>
        <dbReference type="ChEBI" id="CHEBI:61717"/>
    </ligand>
</feature>
<sequence length="537" mass="57603">MVGRHPDLPGDDGHRLHGLCAALGPDVLLGRHRHHQPVLGLPGGGPAHRHPAVGWFRRRQSDAEPLLLAALSAAVRHRRPGGGARVGAAHGEVQQPVGRGNEGRSGFHPLPPLLHHQGSVRHRPVPDVLPGLRLLGSQLLRRTGQLHSGQPDGDPAAYRARMVLPAVLRHLARRPRQAFGRAGHVRGHHRAVLPALVGQLQGPFGQVPSDLPPVLLAVLRQLHLPGLPGRQAGGRMVRSGQPDRHRLLLRPLPDPAALVGQGREAQGSAGQHLGRRAEGEGIMRKLILSALTAAGLFASSGAALAAGGGEPLMKPGFSWDGFFGRYDQAELKRGFEVFNQVCSNCHGLRLVAYRNLSAVGLTADQIKDVAAAREVADAPNDEGIVSMRAGRASDKYINPFPNDKAAAAANGGALPPDLSLMAKARVGGPNYIYSLMLGFKEEAPHGVVIPEGKYYNTYFPGNAIGMPPQLMEDLITYSDGTKASPEQLARDVTAFLNWAAEPELNERKSMGLKVMIFLAVFTALLYALKRQIWKNLH</sequence>
<reference evidence="16" key="1">
    <citation type="journal article" date="2004" name="Appl. Environ. Microbiol.">
        <title>Biochemical and proteomic analysis of the magnetosome membrane in Magnetospirillum gryphiswaldense.</title>
        <authorList>
            <person name="Grunberg K."/>
            <person name="Muller E.C."/>
            <person name="Otto A."/>
            <person name="Reszka R."/>
            <person name="Linder D."/>
            <person name="Kube M."/>
            <person name="Reinhardt R."/>
            <person name="Schuler D."/>
        </authorList>
    </citation>
    <scope>NUCLEOTIDE SEQUENCE</scope>
</reference>
<evidence type="ECO:0000256" key="10">
    <source>
        <dbReference type="ARBA" id="ARBA00022989"/>
    </source>
</evidence>
<accession>Q6N0B8</accession>
<dbReference type="EMBL" id="BX640510">
    <property type="protein sequence ID" value="CAE45332.1"/>
    <property type="molecule type" value="Genomic_DNA"/>
</dbReference>
<dbReference type="PANTHER" id="PTHR10266:SF3">
    <property type="entry name" value="CYTOCHROME C1, HEME PROTEIN, MITOCHONDRIAL"/>
    <property type="match status" value="1"/>
</dbReference>
<keyword evidence="9" id="KW-0249">Electron transport</keyword>
<evidence type="ECO:0000256" key="6">
    <source>
        <dbReference type="ARBA" id="ARBA00022660"/>
    </source>
</evidence>
<dbReference type="PRINTS" id="PR00603">
    <property type="entry name" value="CYTOCHROMEC1"/>
</dbReference>
<evidence type="ECO:0000256" key="3">
    <source>
        <dbReference type="ARBA" id="ARBA00016165"/>
    </source>
</evidence>
<dbReference type="PROSITE" id="PS51007">
    <property type="entry name" value="CYTC"/>
    <property type="match status" value="1"/>
</dbReference>
<dbReference type="InterPro" id="IPR021157">
    <property type="entry name" value="Cyt_c1_TM_anchor_C"/>
</dbReference>
<dbReference type="Pfam" id="PF02167">
    <property type="entry name" value="Cytochrom_C1"/>
    <property type="match status" value="1"/>
</dbReference>
<dbReference type="SUPFAM" id="SSF81496">
    <property type="entry name" value="Cytochrome c1 subunit of cytochrome bc1 complex (Ubiquinol-cytochrome c reductase), transmembrane anchor"/>
    <property type="match status" value="1"/>
</dbReference>